<feature type="region of interest" description="Disordered" evidence="1">
    <location>
        <begin position="364"/>
        <end position="414"/>
    </location>
</feature>
<evidence type="ECO:0000313" key="4">
    <source>
        <dbReference type="Proteomes" id="UP000095349"/>
    </source>
</evidence>
<feature type="compositionally biased region" description="Low complexity" evidence="1">
    <location>
        <begin position="61"/>
        <end position="73"/>
    </location>
</feature>
<dbReference type="EMBL" id="CP017316">
    <property type="protein sequence ID" value="AOT58598.1"/>
    <property type="molecule type" value="Genomic_DNA"/>
</dbReference>
<reference evidence="3 4" key="1">
    <citation type="submission" date="2016-09" db="EMBL/GenBank/DDBJ databases">
        <title>Streptomyces rubrolavendulae MJM4426 Genome sequencing and assembly.</title>
        <authorList>
            <person name="Kim J.-G."/>
        </authorList>
    </citation>
    <scope>NUCLEOTIDE SEQUENCE [LARGE SCALE GENOMIC DNA]</scope>
    <source>
        <strain evidence="3 4">MJM4426</strain>
    </source>
</reference>
<keyword evidence="2" id="KW-0812">Transmembrane</keyword>
<dbReference type="InterPro" id="IPR009339">
    <property type="entry name" value="DUF998"/>
</dbReference>
<evidence type="ECO:0008006" key="5">
    <source>
        <dbReference type="Google" id="ProtNLM"/>
    </source>
</evidence>
<dbReference type="PATRIC" id="fig|285473.5.peg.1469"/>
<feature type="compositionally biased region" description="Basic and acidic residues" evidence="1">
    <location>
        <begin position="11"/>
        <end position="47"/>
    </location>
</feature>
<proteinExistence type="predicted"/>
<feature type="transmembrane region" description="Helical" evidence="2">
    <location>
        <begin position="144"/>
        <end position="166"/>
    </location>
</feature>
<feature type="transmembrane region" description="Helical" evidence="2">
    <location>
        <begin position="267"/>
        <end position="288"/>
    </location>
</feature>
<accession>A0A1D8FZH1</accession>
<dbReference type="KEGG" id="srn:A4G23_01411"/>
<feature type="region of interest" description="Disordered" evidence="1">
    <location>
        <begin position="1"/>
        <end position="139"/>
    </location>
</feature>
<keyword evidence="2" id="KW-0472">Membrane</keyword>
<feature type="transmembrane region" description="Helical" evidence="2">
    <location>
        <begin position="300"/>
        <end position="322"/>
    </location>
</feature>
<name>A0A1D8FZH1_9ACTN</name>
<sequence length="414" mass="42572">MTGRRAGGPAGRRDVGAPAASERDSGAGRRHAGEGERDAAAGEREARAGGPGPVTREPDPAARVPGPAAQRPPARGEREAAASRRPAVDGRAPMARERDVSEERHVSEERDVSAERDVSEERDLSEERPVPEERDPAGPGGGRFVAVLLALGALTYSVWLLEGPLATGLDPVQSYVSELAATDQPFGALFRATDLLAGLLLLAAALPRLLAARRRFWAAGGWAALALFGAATAADSRLPLSCAPTVDALCAAREDAGLVPFGHTAHAVSSGLATTGAVMAVVALTVAARRYGWWPPLARTGPLLVVLELAATAWTLVGVAAFEAERGHWGLGAGQRAQLLLLAVWLLVLAWSLWRGPGRGDGGGGRWLRAGRRRAEAPAGPGGRSSGGSSGGRSGGRSGGLPGGPAEGRSGRGR</sequence>
<evidence type="ECO:0000256" key="2">
    <source>
        <dbReference type="SAM" id="Phobius"/>
    </source>
</evidence>
<evidence type="ECO:0000313" key="3">
    <source>
        <dbReference type="EMBL" id="AOT58598.1"/>
    </source>
</evidence>
<gene>
    <name evidence="3" type="ORF">A4G23_01411</name>
</gene>
<feature type="transmembrane region" description="Helical" evidence="2">
    <location>
        <begin position="186"/>
        <end position="204"/>
    </location>
</feature>
<protein>
    <recommendedName>
        <fullName evidence="5">DUF998 domain-containing protein</fullName>
    </recommendedName>
</protein>
<dbReference type="Proteomes" id="UP000095349">
    <property type="component" value="Chromosome"/>
</dbReference>
<dbReference type="STRING" id="285473.A4G23_01411"/>
<dbReference type="AlphaFoldDB" id="A0A1D8FZH1"/>
<feature type="compositionally biased region" description="Gly residues" evidence="1">
    <location>
        <begin position="380"/>
        <end position="406"/>
    </location>
</feature>
<dbReference type="Pfam" id="PF06197">
    <property type="entry name" value="DUF998"/>
    <property type="match status" value="1"/>
</dbReference>
<feature type="compositionally biased region" description="Basic and acidic residues" evidence="1">
    <location>
        <begin position="74"/>
        <end position="136"/>
    </location>
</feature>
<feature type="transmembrane region" description="Helical" evidence="2">
    <location>
        <begin position="216"/>
        <end position="234"/>
    </location>
</feature>
<organism evidence="3 4">
    <name type="scientific">Streptomyces rubrolavendulae</name>
    <dbReference type="NCBI Taxonomy" id="285473"/>
    <lineage>
        <taxon>Bacteria</taxon>
        <taxon>Bacillati</taxon>
        <taxon>Actinomycetota</taxon>
        <taxon>Actinomycetes</taxon>
        <taxon>Kitasatosporales</taxon>
        <taxon>Streptomycetaceae</taxon>
        <taxon>Streptomyces</taxon>
    </lineage>
</organism>
<evidence type="ECO:0000256" key="1">
    <source>
        <dbReference type="SAM" id="MobiDB-lite"/>
    </source>
</evidence>
<feature type="compositionally biased region" description="Gly residues" evidence="1">
    <location>
        <begin position="1"/>
        <end position="10"/>
    </location>
</feature>
<keyword evidence="2" id="KW-1133">Transmembrane helix</keyword>
<feature type="transmembrane region" description="Helical" evidence="2">
    <location>
        <begin position="337"/>
        <end position="354"/>
    </location>
</feature>
<keyword evidence="4" id="KW-1185">Reference proteome</keyword>